<evidence type="ECO:0000313" key="2">
    <source>
        <dbReference type="Proteomes" id="UP001321445"/>
    </source>
</evidence>
<gene>
    <name evidence="1" type="ORF">HCR_20010</name>
</gene>
<dbReference type="Proteomes" id="UP001321445">
    <property type="component" value="Chromosome"/>
</dbReference>
<evidence type="ECO:0000313" key="1">
    <source>
        <dbReference type="EMBL" id="BDY13689.1"/>
    </source>
</evidence>
<dbReference type="RefSeq" id="WP_286336633.1">
    <property type="nucleotide sequence ID" value="NZ_AP027370.1"/>
</dbReference>
<reference evidence="1 2" key="1">
    <citation type="submission" date="2023-03" db="EMBL/GenBank/DDBJ databases">
        <title>Description of Hydrogenimonas sp. ISO32.</title>
        <authorList>
            <person name="Mino S."/>
            <person name="Fukazawa S."/>
            <person name="Sawabe T."/>
        </authorList>
    </citation>
    <scope>NUCLEOTIDE SEQUENCE [LARGE SCALE GENOMIC DNA]</scope>
    <source>
        <strain evidence="1 2">ISO32</strain>
    </source>
</reference>
<proteinExistence type="predicted"/>
<sequence length="78" mass="9325">MNEERTIKPLRLRPETVENLHLFSEILKKPPERIVEEALEAYFDIVQKELMEKNLMDENAQTNLSYDEFWEGVELDES</sequence>
<name>A0ABN6WWV0_9BACT</name>
<organism evidence="1 2">
    <name type="scientific">Hydrogenimonas cancrithermarum</name>
    <dbReference type="NCBI Taxonomy" id="2993563"/>
    <lineage>
        <taxon>Bacteria</taxon>
        <taxon>Pseudomonadati</taxon>
        <taxon>Campylobacterota</taxon>
        <taxon>Epsilonproteobacteria</taxon>
        <taxon>Campylobacterales</taxon>
        <taxon>Hydrogenimonadaceae</taxon>
        <taxon>Hydrogenimonas</taxon>
    </lineage>
</organism>
<dbReference type="EMBL" id="AP027370">
    <property type="protein sequence ID" value="BDY13689.1"/>
    <property type="molecule type" value="Genomic_DNA"/>
</dbReference>
<keyword evidence="2" id="KW-1185">Reference proteome</keyword>
<protein>
    <recommendedName>
        <fullName evidence="3">CopG family transcriptional regulator</fullName>
    </recommendedName>
</protein>
<evidence type="ECO:0008006" key="3">
    <source>
        <dbReference type="Google" id="ProtNLM"/>
    </source>
</evidence>
<accession>A0ABN6WWV0</accession>